<dbReference type="Proteomes" id="UP000296144">
    <property type="component" value="Unassembled WGS sequence"/>
</dbReference>
<reference evidence="2 3" key="1">
    <citation type="journal article" date="2018" name="Genome Biol. Evol.">
        <title>Cladogenesis and Genomic Streamlining in Extracellular Endosymbionts of Tropical Stink Bugs.</title>
        <authorList>
            <person name="Otero-Bravo A."/>
            <person name="Goffredi S."/>
            <person name="Sabree Z.L."/>
        </authorList>
    </citation>
    <scope>NUCLEOTIDE SEQUENCE [LARGE SCALE GENOMIC DNA]</scope>
    <source>
        <strain evidence="2 3">SoEL</strain>
    </source>
</reference>
<dbReference type="AlphaFoldDB" id="A0A2P5SVV2"/>
<protein>
    <recommendedName>
        <fullName evidence="4">Inner membrane protein YqjE</fullName>
    </recommendedName>
</protein>
<dbReference type="EMBL" id="PDKU01000003">
    <property type="protein sequence ID" value="PPI86450.1"/>
    <property type="molecule type" value="Genomic_DNA"/>
</dbReference>
<name>A0A2P5SVV2_9GAMM</name>
<keyword evidence="1" id="KW-1133">Transmembrane helix</keyword>
<keyword evidence="1" id="KW-0812">Transmembrane</keyword>
<keyword evidence="3" id="KW-1185">Reference proteome</keyword>
<evidence type="ECO:0000256" key="1">
    <source>
        <dbReference type="SAM" id="Phobius"/>
    </source>
</evidence>
<comment type="caution">
    <text evidence="2">The sequence shown here is derived from an EMBL/GenBank/DDBJ whole genome shotgun (WGS) entry which is preliminary data.</text>
</comment>
<feature type="transmembrane region" description="Helical" evidence="1">
    <location>
        <begin position="84"/>
        <end position="106"/>
    </location>
</feature>
<accession>A0A2P5SVV2</accession>
<dbReference type="Pfam" id="PF07332">
    <property type="entry name" value="Phage_holin_3_6"/>
    <property type="match status" value="1"/>
</dbReference>
<organism evidence="2 3">
    <name type="scientific">Candidatus Pantoea edessiphila</name>
    <dbReference type="NCBI Taxonomy" id="2044610"/>
    <lineage>
        <taxon>Bacteria</taxon>
        <taxon>Pseudomonadati</taxon>
        <taxon>Pseudomonadota</taxon>
        <taxon>Gammaproteobacteria</taxon>
        <taxon>Enterobacterales</taxon>
        <taxon>Erwiniaceae</taxon>
        <taxon>Pantoea</taxon>
    </lineage>
</organism>
<proteinExistence type="predicted"/>
<evidence type="ECO:0000313" key="2">
    <source>
        <dbReference type="EMBL" id="PPI86450.1"/>
    </source>
</evidence>
<keyword evidence="1" id="KW-0472">Membrane</keyword>
<evidence type="ECO:0008006" key="4">
    <source>
        <dbReference type="Google" id="ProtNLM"/>
    </source>
</evidence>
<feature type="transmembrane region" description="Helical" evidence="1">
    <location>
        <begin position="52"/>
        <end position="78"/>
    </location>
</feature>
<evidence type="ECO:0000313" key="3">
    <source>
        <dbReference type="Proteomes" id="UP000296144"/>
    </source>
</evidence>
<gene>
    <name evidence="2" type="ORF">CRV10_02355</name>
</gene>
<sequence>MTMNTSKSRQGPSKTIIEIGQKIITKMINIVETRLCLAILEIEEEKSKIIKILLMLGFIFLFAALGFVCLLMAVVWSLNPKFRIITITILSVILLSISFLLVLWVLKKLRSSTLLQYTRKELKTDSAIMNNKEDQYNE</sequence>
<dbReference type="InterPro" id="IPR009937">
    <property type="entry name" value="Phage_holin_3_6"/>
</dbReference>